<dbReference type="RefSeq" id="WP_153758382.1">
    <property type="nucleotide sequence ID" value="NZ_CP045851.1"/>
</dbReference>
<feature type="transmembrane region" description="Helical" evidence="2">
    <location>
        <begin position="493"/>
        <end position="512"/>
    </location>
</feature>
<dbReference type="InterPro" id="IPR000719">
    <property type="entry name" value="Prot_kinase_dom"/>
</dbReference>
<name>A0A5Q2RIR3_9ACTN</name>
<dbReference type="Gene3D" id="1.10.510.10">
    <property type="entry name" value="Transferase(Phosphotransferase) domain 1"/>
    <property type="match status" value="1"/>
</dbReference>
<accession>A0A5Q2RIR3</accession>
<dbReference type="PROSITE" id="PS50011">
    <property type="entry name" value="PROTEIN_KINASE_DOM"/>
    <property type="match status" value="1"/>
</dbReference>
<reference evidence="4 5" key="1">
    <citation type="submission" date="2019-11" db="EMBL/GenBank/DDBJ databases">
        <authorList>
            <person name="He Y."/>
        </authorList>
    </citation>
    <scope>NUCLEOTIDE SEQUENCE [LARGE SCALE GENOMIC DNA]</scope>
    <source>
        <strain evidence="4 5">SCSIO 58843</strain>
    </source>
</reference>
<evidence type="ECO:0000313" key="4">
    <source>
        <dbReference type="EMBL" id="QGG94276.1"/>
    </source>
</evidence>
<proteinExistence type="inferred from homology"/>
<keyword evidence="2" id="KW-0812">Transmembrane</keyword>
<dbReference type="SUPFAM" id="SSF56112">
    <property type="entry name" value="Protein kinase-like (PK-like)"/>
    <property type="match status" value="1"/>
</dbReference>
<dbReference type="PANTHER" id="PTHR10566">
    <property type="entry name" value="CHAPERONE-ACTIVITY OF BC1 COMPLEX CABC1 -RELATED"/>
    <property type="match status" value="1"/>
</dbReference>
<protein>
    <submittedName>
        <fullName evidence="4">Phosphotransferase</fullName>
    </submittedName>
</protein>
<dbReference type="InterPro" id="IPR004147">
    <property type="entry name" value="ABC1_dom"/>
</dbReference>
<keyword evidence="2" id="KW-0472">Membrane</keyword>
<dbReference type="SMART" id="SM00220">
    <property type="entry name" value="S_TKc"/>
    <property type="match status" value="1"/>
</dbReference>
<dbReference type="Pfam" id="PF03109">
    <property type="entry name" value="ABC1"/>
    <property type="match status" value="1"/>
</dbReference>
<dbReference type="GO" id="GO:0005524">
    <property type="term" value="F:ATP binding"/>
    <property type="evidence" value="ECO:0007669"/>
    <property type="project" value="InterPro"/>
</dbReference>
<comment type="similarity">
    <text evidence="1">Belongs to the protein kinase superfamily. ADCK protein kinase family.</text>
</comment>
<dbReference type="CDD" id="cd05121">
    <property type="entry name" value="ABC1_ADCK3-like"/>
    <property type="match status" value="1"/>
</dbReference>
<dbReference type="PANTHER" id="PTHR10566:SF113">
    <property type="entry name" value="PROTEIN ACTIVITY OF BC1 COMPLEX KINASE 7, CHLOROPLASTIC"/>
    <property type="match status" value="1"/>
</dbReference>
<keyword evidence="5" id="KW-1185">Reference proteome</keyword>
<dbReference type="AlphaFoldDB" id="A0A5Q2RIR3"/>
<organism evidence="4 5">
    <name type="scientific">Actinomarinicola tropica</name>
    <dbReference type="NCBI Taxonomy" id="2789776"/>
    <lineage>
        <taxon>Bacteria</taxon>
        <taxon>Bacillati</taxon>
        <taxon>Actinomycetota</taxon>
        <taxon>Acidimicrobiia</taxon>
        <taxon>Acidimicrobiales</taxon>
        <taxon>Iamiaceae</taxon>
        <taxon>Actinomarinicola</taxon>
    </lineage>
</organism>
<sequence>MSTSLRVGHLGRYARIAALLVKHGRSATFGPLGDPPPVDADDDLATEEDARALVDELESMGPTFVKLGQALSTRADLLPPVYLDALADLRDAVEPIPFAEVEQVVERELGVRMSQGFRSFDHEPLASASLGQVHRAVLRDGRPVAVKVQRPEIRERVVDDMDVIEELAGFAADHTRTGRQLGFRSLAREFRRTTMAELDYRREASNLRLMGEHLAELDLIWVPQPIDDYTTSAVLTMELVEGRSVAALTPVGRLDVDGAALAEQLFRAYLEQILLHGFLHADPHPGNVMLTDDGRLGLIDLGMVAHLDEATQDHVIRLLGALSDGDAPKVAVELREMSTPLDSWDETEFRERIGHLVHTYRTITMAELDAGRVVGELAAIAADCGLRPPSTLTLVGKALLNLDHVVRLLDPELDPNELIERHVASIVERRMMSAASPAALLSLAMEGKEFVERLPGRVNKVMDALAEGQMTLNVRGIDEAELMRTARALANRLTSGLVVAALIIGAAMLMRIESDWTILGYPGIAMVLFLVASLLGLWLVVTSIMEDR</sequence>
<dbReference type="InterPro" id="IPR011009">
    <property type="entry name" value="Kinase-like_dom_sf"/>
</dbReference>
<keyword evidence="2" id="KW-1133">Transmembrane helix</keyword>
<dbReference type="EMBL" id="CP045851">
    <property type="protein sequence ID" value="QGG94276.1"/>
    <property type="molecule type" value="Genomic_DNA"/>
</dbReference>
<evidence type="ECO:0000259" key="3">
    <source>
        <dbReference type="PROSITE" id="PS50011"/>
    </source>
</evidence>
<evidence type="ECO:0000313" key="5">
    <source>
        <dbReference type="Proteomes" id="UP000334019"/>
    </source>
</evidence>
<evidence type="ECO:0000256" key="1">
    <source>
        <dbReference type="ARBA" id="ARBA00009670"/>
    </source>
</evidence>
<dbReference type="InterPro" id="IPR050154">
    <property type="entry name" value="UbiB_kinase"/>
</dbReference>
<gene>
    <name evidence="4" type="ORF">GH723_03715</name>
</gene>
<dbReference type="Proteomes" id="UP000334019">
    <property type="component" value="Chromosome"/>
</dbReference>
<evidence type="ECO:0000256" key="2">
    <source>
        <dbReference type="SAM" id="Phobius"/>
    </source>
</evidence>
<keyword evidence="4" id="KW-0808">Transferase</keyword>
<feature type="domain" description="Protein kinase" evidence="3">
    <location>
        <begin position="119"/>
        <end position="419"/>
    </location>
</feature>
<dbReference type="GO" id="GO:0004672">
    <property type="term" value="F:protein kinase activity"/>
    <property type="evidence" value="ECO:0007669"/>
    <property type="project" value="InterPro"/>
</dbReference>
<dbReference type="KEGG" id="atq:GH723_03715"/>
<feature type="transmembrane region" description="Helical" evidence="2">
    <location>
        <begin position="518"/>
        <end position="541"/>
    </location>
</feature>